<name>A0A8C9Y9V7_SANLU</name>
<evidence type="ECO:0000256" key="3">
    <source>
        <dbReference type="SAM" id="MobiDB-lite"/>
    </source>
</evidence>
<reference evidence="5" key="1">
    <citation type="submission" date="2025-08" db="UniProtKB">
        <authorList>
            <consortium name="Ensembl"/>
        </authorList>
    </citation>
    <scope>IDENTIFICATION</scope>
</reference>
<keyword evidence="6" id="KW-1185">Reference proteome</keyword>
<evidence type="ECO:0000313" key="6">
    <source>
        <dbReference type="Proteomes" id="UP000694568"/>
    </source>
</evidence>
<dbReference type="GO" id="GO:0005737">
    <property type="term" value="C:cytoplasm"/>
    <property type="evidence" value="ECO:0007669"/>
    <property type="project" value="TreeGrafter"/>
</dbReference>
<dbReference type="InterPro" id="IPR001300">
    <property type="entry name" value="Peptidase_C2_calpain_cat"/>
</dbReference>
<dbReference type="SUPFAM" id="SSF54001">
    <property type="entry name" value="Cysteine proteinases"/>
    <property type="match status" value="1"/>
</dbReference>
<dbReference type="AlphaFoldDB" id="A0A8C9Y9V7"/>
<dbReference type="Proteomes" id="UP000694568">
    <property type="component" value="Unplaced"/>
</dbReference>
<dbReference type="Ensembl" id="ENSSLUT00000021645.1">
    <property type="protein sequence ID" value="ENSSLUP00000020978.1"/>
    <property type="gene ID" value="ENSSLUG00000009670.1"/>
</dbReference>
<protein>
    <recommendedName>
        <fullName evidence="4">Calpain catalytic domain-containing protein</fullName>
    </recommendedName>
</protein>
<dbReference type="PANTHER" id="PTHR10183">
    <property type="entry name" value="CALPAIN"/>
    <property type="match status" value="1"/>
</dbReference>
<feature type="compositionally biased region" description="Basic and acidic residues" evidence="3">
    <location>
        <begin position="7"/>
        <end position="21"/>
    </location>
</feature>
<dbReference type="GeneTree" id="ENSGT00940000160090"/>
<dbReference type="Pfam" id="PF00648">
    <property type="entry name" value="Peptidase_C2"/>
    <property type="match status" value="1"/>
</dbReference>
<accession>A0A8C9Y9V7</accession>
<sequence>MTSTADRLARQQDREQGIDTNKKAVMFSQQDYETLRKQCLKSGRLFEDNCFPAEPTSLGYNELGPHSSKTMGVVWKRPKELCSNPKFIDDGATRMDICQGELGK</sequence>
<proteinExistence type="inferred from homology"/>
<dbReference type="GO" id="GO:0004198">
    <property type="term" value="F:calcium-dependent cysteine-type endopeptidase activity"/>
    <property type="evidence" value="ECO:0007669"/>
    <property type="project" value="InterPro"/>
</dbReference>
<feature type="region of interest" description="Disordered" evidence="3">
    <location>
        <begin position="1"/>
        <end position="21"/>
    </location>
</feature>
<evidence type="ECO:0000256" key="2">
    <source>
        <dbReference type="PROSITE-ProRule" id="PRU00239"/>
    </source>
</evidence>
<evidence type="ECO:0000256" key="1">
    <source>
        <dbReference type="ARBA" id="ARBA00007623"/>
    </source>
</evidence>
<feature type="domain" description="Calpain catalytic" evidence="4">
    <location>
        <begin position="45"/>
        <end position="104"/>
    </location>
</feature>
<dbReference type="InterPro" id="IPR022684">
    <property type="entry name" value="Calpain_cysteine_protease"/>
</dbReference>
<dbReference type="GO" id="GO:0006508">
    <property type="term" value="P:proteolysis"/>
    <property type="evidence" value="ECO:0007669"/>
    <property type="project" value="InterPro"/>
</dbReference>
<reference evidence="5" key="2">
    <citation type="submission" date="2025-09" db="UniProtKB">
        <authorList>
            <consortium name="Ensembl"/>
        </authorList>
    </citation>
    <scope>IDENTIFICATION</scope>
</reference>
<dbReference type="InterPro" id="IPR038765">
    <property type="entry name" value="Papain-like_cys_pep_sf"/>
</dbReference>
<organism evidence="5 6">
    <name type="scientific">Sander lucioperca</name>
    <name type="common">Pike-perch</name>
    <name type="synonym">Perca lucioperca</name>
    <dbReference type="NCBI Taxonomy" id="283035"/>
    <lineage>
        <taxon>Eukaryota</taxon>
        <taxon>Metazoa</taxon>
        <taxon>Chordata</taxon>
        <taxon>Craniata</taxon>
        <taxon>Vertebrata</taxon>
        <taxon>Euteleostomi</taxon>
        <taxon>Actinopterygii</taxon>
        <taxon>Neopterygii</taxon>
        <taxon>Teleostei</taxon>
        <taxon>Neoteleostei</taxon>
        <taxon>Acanthomorphata</taxon>
        <taxon>Eupercaria</taxon>
        <taxon>Perciformes</taxon>
        <taxon>Percoidei</taxon>
        <taxon>Percidae</taxon>
        <taxon>Luciopercinae</taxon>
        <taxon>Sander</taxon>
    </lineage>
</organism>
<dbReference type="PANTHER" id="PTHR10183:SF409">
    <property type="entry name" value="CALPAIN-8"/>
    <property type="match status" value="1"/>
</dbReference>
<comment type="caution">
    <text evidence="2">Lacks conserved residue(s) required for the propagation of feature annotation.</text>
</comment>
<comment type="similarity">
    <text evidence="1">Belongs to the peptidase C2 family.</text>
</comment>
<evidence type="ECO:0000313" key="5">
    <source>
        <dbReference type="Ensembl" id="ENSSLUP00000020978.1"/>
    </source>
</evidence>
<dbReference type="PROSITE" id="PS50203">
    <property type="entry name" value="CALPAIN_CAT"/>
    <property type="match status" value="1"/>
</dbReference>
<dbReference type="PRINTS" id="PR00704">
    <property type="entry name" value="CALPAIN"/>
</dbReference>
<evidence type="ECO:0000259" key="4">
    <source>
        <dbReference type="PROSITE" id="PS50203"/>
    </source>
</evidence>